<evidence type="ECO:0008006" key="3">
    <source>
        <dbReference type="Google" id="ProtNLM"/>
    </source>
</evidence>
<reference evidence="1 2" key="1">
    <citation type="submission" date="2019-08" db="EMBL/GenBank/DDBJ databases">
        <title>Five species of Acinetobacter isolated from floral nectar and animal pollinators.</title>
        <authorList>
            <person name="Hendry T.A."/>
        </authorList>
    </citation>
    <scope>NUCLEOTIDE SEQUENCE [LARGE SCALE GENOMIC DNA]</scope>
    <source>
        <strain evidence="1 2">MD18.27</strain>
    </source>
</reference>
<organism evidence="1 2">
    <name type="scientific">Acinetobacter pollinis</name>
    <dbReference type="NCBI Taxonomy" id="2605270"/>
    <lineage>
        <taxon>Bacteria</taxon>
        <taxon>Pseudomonadati</taxon>
        <taxon>Pseudomonadota</taxon>
        <taxon>Gammaproteobacteria</taxon>
        <taxon>Moraxellales</taxon>
        <taxon>Moraxellaceae</taxon>
        <taxon>Acinetobacter</taxon>
    </lineage>
</organism>
<evidence type="ECO:0000313" key="2">
    <source>
        <dbReference type="Proteomes" id="UP001339883"/>
    </source>
</evidence>
<sequence length="338" mass="40201">MKQSPKHPMIEQLIQSQILFLEQFCKNHSSIQTEGEHLYQWLSQKQLQDFLTDEQIIRYIRECFLKNPIPHDLLMHFAKQMQSCATHTLNEESQIQEVIQVMAIDRLASFIAEQTHLRSSIIHFMVHHQSFSTIMSELLNHAIQNYFEETLASKTPSHVNRFMKMGKSMFENMTDATFEKTITQYIEKNIPKIRQLSEYVLVNHLTNERVYHLQAELWHQIKEKKLVELNEFLNSNDYPELISIINDFWNGLRETNYFNTVISDHIYQWYELHKTQKLEYFFNLLGLNHQAIQTEIIMIITPVVKKLINDGYLKSRLHPILEAFYAQDDVQACLKQIQ</sequence>
<dbReference type="Proteomes" id="UP001339883">
    <property type="component" value="Unassembled WGS sequence"/>
</dbReference>
<accession>A0ABU6DRA3</accession>
<evidence type="ECO:0000313" key="1">
    <source>
        <dbReference type="EMBL" id="MEB5476386.1"/>
    </source>
</evidence>
<protein>
    <recommendedName>
        <fullName evidence="3">DUF2785 domain-containing protein</fullName>
    </recommendedName>
</protein>
<comment type="caution">
    <text evidence="1">The sequence shown here is derived from an EMBL/GenBank/DDBJ whole genome shotgun (WGS) entry which is preliminary data.</text>
</comment>
<dbReference type="EMBL" id="VTDN01000003">
    <property type="protein sequence ID" value="MEB5476386.1"/>
    <property type="molecule type" value="Genomic_DNA"/>
</dbReference>
<keyword evidence="2" id="KW-1185">Reference proteome</keyword>
<name>A0ABU6DRA3_9GAMM</name>
<proteinExistence type="predicted"/>
<gene>
    <name evidence="1" type="ORF">I2F25_04845</name>
</gene>